<sequence length="92" mass="10429">MTKISQLHQKWLKDAEYKTAYEGMAMEFEIASAIIAARTQAGLTQEELAQRMCAKQSQIARWESGEQNATLKTLKRIAEATGTNLKISFEQY</sequence>
<dbReference type="RefSeq" id="WP_007308383.1">
    <property type="nucleotide sequence ID" value="NZ_AESD01000881.1"/>
</dbReference>
<accession>G5JDU3</accession>
<dbReference type="PATRIC" id="fig|423471.3.peg.5214"/>
<evidence type="ECO:0000313" key="3">
    <source>
        <dbReference type="Proteomes" id="UP000003477"/>
    </source>
</evidence>
<dbReference type="GO" id="GO:0003677">
    <property type="term" value="F:DNA binding"/>
    <property type="evidence" value="ECO:0007669"/>
    <property type="project" value="InterPro"/>
</dbReference>
<feature type="domain" description="HTH cro/C1-type" evidence="1">
    <location>
        <begin position="34"/>
        <end position="88"/>
    </location>
</feature>
<name>G5JDU3_CROWT</name>
<comment type="caution">
    <text evidence="2">The sequence shown here is derived from an EMBL/GenBank/DDBJ whole genome shotgun (WGS) entry which is preliminary data.</text>
</comment>
<dbReference type="Gene3D" id="1.10.260.40">
    <property type="entry name" value="lambda repressor-like DNA-binding domains"/>
    <property type="match status" value="1"/>
</dbReference>
<reference evidence="2 3" key="1">
    <citation type="journal article" date="2011" name="Front. Microbiol.">
        <title>Two Strains of Crocosphaera watsonii with Highly Conserved Genomes are Distinguished by Strain-Specific Features.</title>
        <authorList>
            <person name="Bench S.R."/>
            <person name="Ilikchyan I.N."/>
            <person name="Tripp H.J."/>
            <person name="Zehr J.P."/>
        </authorList>
    </citation>
    <scope>NUCLEOTIDE SEQUENCE [LARGE SCALE GENOMIC DNA]</scope>
    <source>
        <strain evidence="2 3">WH 0003</strain>
    </source>
</reference>
<dbReference type="PROSITE" id="PS50943">
    <property type="entry name" value="HTH_CROC1"/>
    <property type="match status" value="1"/>
</dbReference>
<dbReference type="Proteomes" id="UP000003477">
    <property type="component" value="Unassembled WGS sequence"/>
</dbReference>
<dbReference type="SUPFAM" id="SSF47413">
    <property type="entry name" value="lambda repressor-like DNA-binding domains"/>
    <property type="match status" value="1"/>
</dbReference>
<dbReference type="EMBL" id="AESD01000881">
    <property type="protein sequence ID" value="EHJ09651.1"/>
    <property type="molecule type" value="Genomic_DNA"/>
</dbReference>
<gene>
    <name evidence="2" type="ORF">CWATWH0003_5582</name>
</gene>
<evidence type="ECO:0000313" key="2">
    <source>
        <dbReference type="EMBL" id="EHJ09651.1"/>
    </source>
</evidence>
<evidence type="ECO:0000259" key="1">
    <source>
        <dbReference type="PROSITE" id="PS50943"/>
    </source>
</evidence>
<dbReference type="GeneID" id="88768873"/>
<dbReference type="AlphaFoldDB" id="G5JDU3"/>
<dbReference type="InterPro" id="IPR010982">
    <property type="entry name" value="Lambda_DNA-bd_dom_sf"/>
</dbReference>
<dbReference type="CDD" id="cd00093">
    <property type="entry name" value="HTH_XRE"/>
    <property type="match status" value="1"/>
</dbReference>
<protein>
    <submittedName>
        <fullName evidence="2">Transcriptional Regulator, XRE family</fullName>
    </submittedName>
</protein>
<proteinExistence type="predicted"/>
<dbReference type="SMART" id="SM00530">
    <property type="entry name" value="HTH_XRE"/>
    <property type="match status" value="1"/>
</dbReference>
<dbReference type="Pfam" id="PF01381">
    <property type="entry name" value="HTH_3"/>
    <property type="match status" value="1"/>
</dbReference>
<organism evidence="2 3">
    <name type="scientific">Crocosphaera watsonii WH 0003</name>
    <dbReference type="NCBI Taxonomy" id="423471"/>
    <lineage>
        <taxon>Bacteria</taxon>
        <taxon>Bacillati</taxon>
        <taxon>Cyanobacteriota</taxon>
        <taxon>Cyanophyceae</taxon>
        <taxon>Oscillatoriophycideae</taxon>
        <taxon>Chroococcales</taxon>
        <taxon>Aphanothecaceae</taxon>
        <taxon>Crocosphaera</taxon>
    </lineage>
</organism>
<dbReference type="InterPro" id="IPR001387">
    <property type="entry name" value="Cro/C1-type_HTH"/>
</dbReference>